<dbReference type="Proteomes" id="UP000295493">
    <property type="component" value="Unassembled WGS sequence"/>
</dbReference>
<organism evidence="2 3">
    <name type="scientific">Stakelama pacifica</name>
    <dbReference type="NCBI Taxonomy" id="517720"/>
    <lineage>
        <taxon>Bacteria</taxon>
        <taxon>Pseudomonadati</taxon>
        <taxon>Pseudomonadota</taxon>
        <taxon>Alphaproteobacteria</taxon>
        <taxon>Sphingomonadales</taxon>
        <taxon>Sphingomonadaceae</taxon>
        <taxon>Stakelama</taxon>
    </lineage>
</organism>
<keyword evidence="1" id="KW-0732">Signal</keyword>
<accession>A0A4R6FRG8</accession>
<feature type="signal peptide" evidence="1">
    <location>
        <begin position="1"/>
        <end position="24"/>
    </location>
</feature>
<keyword evidence="3" id="KW-1185">Reference proteome</keyword>
<evidence type="ECO:0008006" key="4">
    <source>
        <dbReference type="Google" id="ProtNLM"/>
    </source>
</evidence>
<dbReference type="RefSeq" id="WP_133495284.1">
    <property type="nucleotide sequence ID" value="NZ_BMLU01000004.1"/>
</dbReference>
<name>A0A4R6FRG8_9SPHN</name>
<dbReference type="OrthoDB" id="7569823at2"/>
<evidence type="ECO:0000313" key="3">
    <source>
        <dbReference type="Proteomes" id="UP000295493"/>
    </source>
</evidence>
<evidence type="ECO:0000313" key="2">
    <source>
        <dbReference type="EMBL" id="TDN83750.1"/>
    </source>
</evidence>
<evidence type="ECO:0000256" key="1">
    <source>
        <dbReference type="SAM" id="SignalP"/>
    </source>
</evidence>
<reference evidence="2 3" key="1">
    <citation type="submission" date="2019-03" db="EMBL/GenBank/DDBJ databases">
        <title>Genomic Encyclopedia of Type Strains, Phase IV (KMG-IV): sequencing the most valuable type-strain genomes for metagenomic binning, comparative biology and taxonomic classification.</title>
        <authorList>
            <person name="Goeker M."/>
        </authorList>
    </citation>
    <scope>NUCLEOTIDE SEQUENCE [LARGE SCALE GENOMIC DNA]</scope>
    <source>
        <strain evidence="2 3">DSM 25059</strain>
    </source>
</reference>
<sequence>MKKFTLIIAGLGIATAMLPAAASAAPYRAGIERQIDRSAQRGALSHREARALRAEYSRIAKLEYRYRRSGHGISRAEARDLDRRYAALQAKVRYERQDNNRRPVYRR</sequence>
<comment type="caution">
    <text evidence="2">The sequence shown here is derived from an EMBL/GenBank/DDBJ whole genome shotgun (WGS) entry which is preliminary data.</text>
</comment>
<proteinExistence type="predicted"/>
<protein>
    <recommendedName>
        <fullName evidence="4">DUF4148 domain-containing protein</fullName>
    </recommendedName>
</protein>
<feature type="chain" id="PRO_5020326267" description="DUF4148 domain-containing protein" evidence="1">
    <location>
        <begin position="25"/>
        <end position="107"/>
    </location>
</feature>
<gene>
    <name evidence="2" type="ORF">EV664_104236</name>
</gene>
<dbReference type="EMBL" id="SNWD01000004">
    <property type="protein sequence ID" value="TDN83750.1"/>
    <property type="molecule type" value="Genomic_DNA"/>
</dbReference>
<dbReference type="AlphaFoldDB" id="A0A4R6FRG8"/>